<dbReference type="Pfam" id="PF00201">
    <property type="entry name" value="UDPGT"/>
    <property type="match status" value="1"/>
</dbReference>
<dbReference type="FunFam" id="3.40.50.2000:FF:000037">
    <property type="entry name" value="Glycosyltransferase"/>
    <property type="match status" value="1"/>
</dbReference>
<evidence type="ECO:0000313" key="4">
    <source>
        <dbReference type="Proteomes" id="UP000594263"/>
    </source>
</evidence>
<dbReference type="InterPro" id="IPR050481">
    <property type="entry name" value="UDP-glycosyltransf_plant"/>
</dbReference>
<dbReference type="Gene3D" id="3.40.50.2000">
    <property type="entry name" value="Glycogen Phosphorylase B"/>
    <property type="match status" value="2"/>
</dbReference>
<dbReference type="PANTHER" id="PTHR48049">
    <property type="entry name" value="GLYCOSYLTRANSFERASE"/>
    <property type="match status" value="1"/>
</dbReference>
<dbReference type="SUPFAM" id="SSF53756">
    <property type="entry name" value="UDP-Glycosyltransferase/glycogen phosphorylase"/>
    <property type="match status" value="1"/>
</dbReference>
<comment type="similarity">
    <text evidence="1">Belongs to the UDP-glycosyltransferase family.</text>
</comment>
<proteinExistence type="inferred from homology"/>
<protein>
    <recommendedName>
        <fullName evidence="5">Glycosyltransferase</fullName>
    </recommendedName>
</protein>
<organism evidence="3 4">
    <name type="scientific">Kalanchoe fedtschenkoi</name>
    <name type="common">Lavender scallops</name>
    <name type="synonym">South American air plant</name>
    <dbReference type="NCBI Taxonomy" id="63787"/>
    <lineage>
        <taxon>Eukaryota</taxon>
        <taxon>Viridiplantae</taxon>
        <taxon>Streptophyta</taxon>
        <taxon>Embryophyta</taxon>
        <taxon>Tracheophyta</taxon>
        <taxon>Spermatophyta</taxon>
        <taxon>Magnoliopsida</taxon>
        <taxon>eudicotyledons</taxon>
        <taxon>Gunneridae</taxon>
        <taxon>Pentapetalae</taxon>
        <taxon>Saxifragales</taxon>
        <taxon>Crassulaceae</taxon>
        <taxon>Kalanchoe</taxon>
    </lineage>
</organism>
<keyword evidence="4" id="KW-1185">Reference proteome</keyword>
<dbReference type="PANTHER" id="PTHR48049:SF91">
    <property type="entry name" value="UDP-GLYCOSYLTRANSFERASE 79B7-RELATED"/>
    <property type="match status" value="1"/>
</dbReference>
<dbReference type="CDD" id="cd03784">
    <property type="entry name" value="GT1_Gtf-like"/>
    <property type="match status" value="1"/>
</dbReference>
<evidence type="ECO:0000313" key="3">
    <source>
        <dbReference type="EnsemblPlants" id="Kaladp0630s0013.1.v1.1"/>
    </source>
</evidence>
<dbReference type="OMA" id="FHALMYP"/>
<evidence type="ECO:0000256" key="1">
    <source>
        <dbReference type="ARBA" id="ARBA00009995"/>
    </source>
</evidence>
<evidence type="ECO:0000256" key="2">
    <source>
        <dbReference type="ARBA" id="ARBA00022679"/>
    </source>
</evidence>
<keyword evidence="2" id="KW-0808">Transferase</keyword>
<dbReference type="EnsemblPlants" id="Kaladp0630s0013.1.v1.1">
    <property type="protein sequence ID" value="Kaladp0630s0013.1.v1.1"/>
    <property type="gene ID" value="Kaladp0630s0013.v1.1"/>
</dbReference>
<dbReference type="AlphaFoldDB" id="A0A7N0VDU4"/>
<name>A0A7N0VDU4_KALFE</name>
<dbReference type="Gramene" id="Kaladp0630s0013.1.v1.1">
    <property type="protein sequence ID" value="Kaladp0630s0013.1.v1.1"/>
    <property type="gene ID" value="Kaladp0630s0013.v1.1"/>
</dbReference>
<dbReference type="GO" id="GO:0035251">
    <property type="term" value="F:UDP-glucosyltransferase activity"/>
    <property type="evidence" value="ECO:0007669"/>
    <property type="project" value="InterPro"/>
</dbReference>
<dbReference type="Proteomes" id="UP000594263">
    <property type="component" value="Unplaced"/>
</dbReference>
<sequence length="493" mass="54499">MHARNTNFFTRAHIKTKRLPDDNPKLRVYIGNHCMISSQKQAKRPKTSSKMTTSKMHIMMFPWFAFGHMTPFLHLANRLAERGHMVSFLLPNKALIRLGAQSLHPDLITFYPLTVPAAEGVPLGAETTADVPCESHVLLGGAFDATRGQVEALMASLAPDFVLHDFSHWLPEISSRLGVKSVAYLACSVSCVSLSIVPRREEESPVRIRLRPHEIQEGQGMYGDNLKGVVPFGERLYKSIASSEAISLRTCSEIEGKAVEYFRNQWKKPVLLSGLCLPDAGRSGILDPKWAGWLTKFKPSTVVYCALGSETVLPKAQFQELLLGFESTGLPFLAILKPPNGSSSVEEALPDGFGARTNGRGIVHDGWVQQTLILNHPSVGCFVSHGGFSSMLESLMSDTEIVILPHMPEQILNARFMADELKVAVEVERQPGGWVPKESLCKAIKSVMDKDSELGSGVRSKHSEYREMLSKKGLMSSYIDKFIEDLRALKAKS</sequence>
<dbReference type="InterPro" id="IPR002213">
    <property type="entry name" value="UDP_glucos_trans"/>
</dbReference>
<accession>A0A7N0VDU4</accession>
<evidence type="ECO:0008006" key="5">
    <source>
        <dbReference type="Google" id="ProtNLM"/>
    </source>
</evidence>
<reference evidence="3" key="1">
    <citation type="submission" date="2021-01" db="UniProtKB">
        <authorList>
            <consortium name="EnsemblPlants"/>
        </authorList>
    </citation>
    <scope>IDENTIFICATION</scope>
</reference>